<dbReference type="GO" id="GO:0008270">
    <property type="term" value="F:zinc ion binding"/>
    <property type="evidence" value="ECO:0007669"/>
    <property type="project" value="InterPro"/>
</dbReference>
<dbReference type="GO" id="GO:0003676">
    <property type="term" value="F:nucleic acid binding"/>
    <property type="evidence" value="ECO:0007669"/>
    <property type="project" value="InterPro"/>
</dbReference>
<dbReference type="InterPro" id="IPR002711">
    <property type="entry name" value="HNH"/>
</dbReference>
<evidence type="ECO:0000313" key="3">
    <source>
        <dbReference type="Proteomes" id="UP000280721"/>
    </source>
</evidence>
<evidence type="ECO:0000313" key="2">
    <source>
        <dbReference type="EMBL" id="AYN55696.1"/>
    </source>
</evidence>
<keyword evidence="2" id="KW-0540">Nuclease</keyword>
<dbReference type="EMBL" id="MH807812">
    <property type="protein sequence ID" value="AYN55696.1"/>
    <property type="molecule type" value="Genomic_DNA"/>
</dbReference>
<reference evidence="3" key="1">
    <citation type="submission" date="2018-08" db="EMBL/GenBank/DDBJ databases">
        <title>SRE bacteriophages.</title>
        <authorList>
            <person name="Carstens A.B."/>
            <person name="Djurhuus A.M."/>
            <person name="Kot W."/>
            <person name="Hansen L.H."/>
        </authorList>
    </citation>
    <scope>NUCLEOTIDE SEQUENCE [LARGE SCALE GENOMIC DNA]</scope>
</reference>
<organism evidence="2 3">
    <name type="scientific">Dickeya phage Kamild</name>
    <dbReference type="NCBI Taxonomy" id="2320190"/>
    <lineage>
        <taxon>Viruses</taxon>
        <taxon>Duplodnaviria</taxon>
        <taxon>Heunggongvirae</taxon>
        <taxon>Uroviricota</taxon>
        <taxon>Caudoviricetes</taxon>
        <taxon>Pantevenvirales</taxon>
        <taxon>Ackermannviridae</taxon>
        <taxon>Aglimvirinae</taxon>
        <taxon>Limestonevirus</taxon>
        <taxon>Limestonevirus limestone</taxon>
    </lineage>
</organism>
<dbReference type="GO" id="GO:0004519">
    <property type="term" value="F:endonuclease activity"/>
    <property type="evidence" value="ECO:0007669"/>
    <property type="project" value="UniProtKB-KW"/>
</dbReference>
<name>A0A3G2K9P0_9CAUD</name>
<keyword evidence="2" id="KW-0255">Endonuclease</keyword>
<evidence type="ECO:0000259" key="1">
    <source>
        <dbReference type="Pfam" id="PF01844"/>
    </source>
</evidence>
<dbReference type="CDD" id="cd00085">
    <property type="entry name" value="HNHc"/>
    <property type="match status" value="1"/>
</dbReference>
<accession>A0A3G2K9P0</accession>
<dbReference type="Pfam" id="PF01844">
    <property type="entry name" value="HNH"/>
    <property type="match status" value="1"/>
</dbReference>
<dbReference type="InterPro" id="IPR003615">
    <property type="entry name" value="HNH_nuc"/>
</dbReference>
<sequence>MKGYYEFITECKDKKHPEGSYLEKHHIVPRSLGGSDDEDNFILLIPEDHYTAHEWLDLMHPNTGMFSWFAGRVDKFQYGEERRRWALQSSDYRKNNPLGKEVYTKISEKNRGKVRKAVSIQRYSDSKKAERNPLFKVKPWLHPRANHSMWILAGLVYEFWVHNKPTPKPLSDKFSLSWRTAESMIKLFNNGWDPRTDQEWLNWSKNYER</sequence>
<dbReference type="Proteomes" id="UP000280721">
    <property type="component" value="Segment"/>
</dbReference>
<proteinExistence type="predicted"/>
<keyword evidence="2" id="KW-0378">Hydrolase</keyword>
<protein>
    <submittedName>
        <fullName evidence="2">HNH homing endonuclease</fullName>
    </submittedName>
</protein>
<feature type="domain" description="HNH" evidence="1">
    <location>
        <begin position="10"/>
        <end position="53"/>
    </location>
</feature>